<protein>
    <recommendedName>
        <fullName evidence="3">2,3-dihydro-2,3-dihydroxybenzoate dehydrogenase</fullName>
        <ecNumber evidence="3">1.3.1.28</ecNumber>
    </recommendedName>
</protein>
<sequence length="257" mass="26076">MNSGIEGTVALVTGASGGIGTAVVRAIAERGGDVAAVDVSAGPKSAGPVGAGKVRRYVADVTDSAAVDELVDQVERDLGPIGHLVNAAGVLRTGHVVDLSDADWDVMLSVNAFGVFHVSRAVARRMIPRRGGTIVTVTSNAASVPRIGMTGYAASKAAATQFTRSLGLELAGFGIRCNVIAPGSTDTPMLRSLWSSDSDRAATIDGSPDGYRAGIPLRKVATPRDIANAVVFLLSDEAGHITLESLCVDGGAALGAV</sequence>
<dbReference type="NCBIfam" id="NF006074">
    <property type="entry name" value="PRK08220.1"/>
    <property type="match status" value="1"/>
</dbReference>
<dbReference type="EMBL" id="PVNH01000006">
    <property type="protein sequence ID" value="PRX46977.1"/>
    <property type="molecule type" value="Genomic_DNA"/>
</dbReference>
<evidence type="ECO:0000259" key="4">
    <source>
        <dbReference type="SMART" id="SM00822"/>
    </source>
</evidence>
<evidence type="ECO:0000256" key="1">
    <source>
        <dbReference type="ARBA" id="ARBA00006484"/>
    </source>
</evidence>
<dbReference type="PROSITE" id="PS00061">
    <property type="entry name" value="ADH_SHORT"/>
    <property type="match status" value="1"/>
</dbReference>
<dbReference type="GO" id="GO:0019290">
    <property type="term" value="P:siderophore biosynthetic process"/>
    <property type="evidence" value="ECO:0007669"/>
    <property type="project" value="InterPro"/>
</dbReference>
<accession>A0A2T0LTB7</accession>
<evidence type="ECO:0000313" key="6">
    <source>
        <dbReference type="Proteomes" id="UP000238362"/>
    </source>
</evidence>
<dbReference type="PRINTS" id="PR01397">
    <property type="entry name" value="DHBDHDRGNASE"/>
</dbReference>
<dbReference type="AlphaFoldDB" id="A0A2T0LTB7"/>
<evidence type="ECO:0000313" key="5">
    <source>
        <dbReference type="EMBL" id="PRX46977.1"/>
    </source>
</evidence>
<dbReference type="NCBIfam" id="TIGR04316">
    <property type="entry name" value="dhbA_paeA"/>
    <property type="match status" value="1"/>
</dbReference>
<dbReference type="SUPFAM" id="SSF51735">
    <property type="entry name" value="NAD(P)-binding Rossmann-fold domains"/>
    <property type="match status" value="1"/>
</dbReference>
<dbReference type="GO" id="GO:0008667">
    <property type="term" value="F:2,3-dihydro-2,3-dihydroxybenzoate dehydrogenase activity"/>
    <property type="evidence" value="ECO:0007669"/>
    <property type="project" value="UniProtKB-UniRule"/>
</dbReference>
<dbReference type="FunFam" id="3.40.50.720:FF:000084">
    <property type="entry name" value="Short-chain dehydrogenase reductase"/>
    <property type="match status" value="1"/>
</dbReference>
<evidence type="ECO:0000256" key="2">
    <source>
        <dbReference type="ARBA" id="ARBA00023002"/>
    </source>
</evidence>
<dbReference type="PANTHER" id="PTHR43669">
    <property type="entry name" value="5-KETO-D-GLUCONATE 5-REDUCTASE"/>
    <property type="match status" value="1"/>
</dbReference>
<dbReference type="Gene3D" id="3.40.50.720">
    <property type="entry name" value="NAD(P)-binding Rossmann-like Domain"/>
    <property type="match status" value="1"/>
</dbReference>
<keyword evidence="6" id="KW-1185">Reference proteome</keyword>
<dbReference type="InterPro" id="IPR020904">
    <property type="entry name" value="Sc_DH/Rdtase_CS"/>
</dbReference>
<name>A0A2T0LTB7_9PSEU</name>
<comment type="caution">
    <text evidence="5">The sequence shown here is derived from an EMBL/GenBank/DDBJ whole genome shotgun (WGS) entry which is preliminary data.</text>
</comment>
<evidence type="ECO:0000256" key="3">
    <source>
        <dbReference type="NCBIfam" id="TIGR04316"/>
    </source>
</evidence>
<proteinExistence type="inferred from homology"/>
<comment type="similarity">
    <text evidence="1">Belongs to the short-chain dehydrogenases/reductases (SDR) family.</text>
</comment>
<keyword evidence="2" id="KW-0560">Oxidoreductase</keyword>
<dbReference type="Pfam" id="PF13561">
    <property type="entry name" value="adh_short_C2"/>
    <property type="match status" value="1"/>
</dbReference>
<reference evidence="5 6" key="1">
    <citation type="submission" date="2018-03" db="EMBL/GenBank/DDBJ databases">
        <title>Genomic Encyclopedia of Type Strains, Phase III (KMG-III): the genomes of soil and plant-associated and newly described type strains.</title>
        <authorList>
            <person name="Whitman W."/>
        </authorList>
    </citation>
    <scope>NUCLEOTIDE SEQUENCE [LARGE SCALE GENOMIC DNA]</scope>
    <source>
        <strain evidence="5 6">CGMCC 4.7125</strain>
    </source>
</reference>
<dbReference type="InterPro" id="IPR003560">
    <property type="entry name" value="DHB_DH"/>
</dbReference>
<dbReference type="RefSeq" id="WP_106179530.1">
    <property type="nucleotide sequence ID" value="NZ_PVNH01000006.1"/>
</dbReference>
<dbReference type="EC" id="1.3.1.28" evidence="3"/>
<dbReference type="PRINTS" id="PR00080">
    <property type="entry name" value="SDRFAMILY"/>
</dbReference>
<organism evidence="5 6">
    <name type="scientific">Prauserella shujinwangii</name>
    <dbReference type="NCBI Taxonomy" id="1453103"/>
    <lineage>
        <taxon>Bacteria</taxon>
        <taxon>Bacillati</taxon>
        <taxon>Actinomycetota</taxon>
        <taxon>Actinomycetes</taxon>
        <taxon>Pseudonocardiales</taxon>
        <taxon>Pseudonocardiaceae</taxon>
        <taxon>Prauserella</taxon>
    </lineage>
</organism>
<dbReference type="PANTHER" id="PTHR43669:SF8">
    <property type="entry name" value="SHORT-CHAIN TYPE DEHYDROGENASE_REDUCTASE-RELATED"/>
    <property type="match status" value="1"/>
</dbReference>
<dbReference type="OrthoDB" id="9803333at2"/>
<dbReference type="SMART" id="SM00822">
    <property type="entry name" value="PKS_KR"/>
    <property type="match status" value="1"/>
</dbReference>
<dbReference type="InterPro" id="IPR002347">
    <property type="entry name" value="SDR_fam"/>
</dbReference>
<dbReference type="Proteomes" id="UP000238362">
    <property type="component" value="Unassembled WGS sequence"/>
</dbReference>
<feature type="domain" description="Ketoreductase" evidence="4">
    <location>
        <begin position="8"/>
        <end position="183"/>
    </location>
</feature>
<dbReference type="InterPro" id="IPR057326">
    <property type="entry name" value="KR_dom"/>
</dbReference>
<dbReference type="InterPro" id="IPR036291">
    <property type="entry name" value="NAD(P)-bd_dom_sf"/>
</dbReference>
<gene>
    <name evidence="5" type="ORF">B0I33_10674</name>
</gene>